<comment type="similarity">
    <text evidence="8">Belongs to the glycosyltransferase 2 family. GtrB subfamily.</text>
</comment>
<keyword evidence="12" id="KW-1185">Reference proteome</keyword>
<feature type="domain" description="Glycosyltransferase 2-like" evidence="10">
    <location>
        <begin position="31"/>
        <end position="194"/>
    </location>
</feature>
<name>A0A843YWR1_9BURK</name>
<dbReference type="FunFam" id="3.90.550.10:FF:000079">
    <property type="entry name" value="Probable glycosyl transferase"/>
    <property type="match status" value="1"/>
</dbReference>
<keyword evidence="7 9" id="KW-0472">Membrane</keyword>
<dbReference type="PANTHER" id="PTHR48090">
    <property type="entry name" value="UNDECAPRENYL-PHOSPHATE 4-DEOXY-4-FORMAMIDO-L-ARABINOSE TRANSFERASE-RELATED"/>
    <property type="match status" value="1"/>
</dbReference>
<evidence type="ECO:0000256" key="7">
    <source>
        <dbReference type="ARBA" id="ARBA00023136"/>
    </source>
</evidence>
<dbReference type="PANTHER" id="PTHR48090:SF1">
    <property type="entry name" value="PROPHAGE BACTOPRENOL GLUCOSYL TRANSFERASE HOMOLOG"/>
    <property type="match status" value="1"/>
</dbReference>
<dbReference type="CDD" id="cd04187">
    <property type="entry name" value="DPM1_like_bac"/>
    <property type="match status" value="1"/>
</dbReference>
<dbReference type="AlphaFoldDB" id="A0A843YWR1"/>
<dbReference type="GO" id="GO:0005886">
    <property type="term" value="C:plasma membrane"/>
    <property type="evidence" value="ECO:0007669"/>
    <property type="project" value="UniProtKB-SubCell"/>
</dbReference>
<gene>
    <name evidence="11" type="ORF">GEV47_17255</name>
</gene>
<evidence type="ECO:0000256" key="5">
    <source>
        <dbReference type="ARBA" id="ARBA00022692"/>
    </source>
</evidence>
<dbReference type="OrthoDB" id="9811884at2"/>
<proteinExistence type="inferred from homology"/>
<dbReference type="InterPro" id="IPR029044">
    <property type="entry name" value="Nucleotide-diphossugar_trans"/>
</dbReference>
<keyword evidence="4 11" id="KW-0808">Transferase</keyword>
<evidence type="ECO:0000259" key="10">
    <source>
        <dbReference type="Pfam" id="PF00535"/>
    </source>
</evidence>
<keyword evidence="3" id="KW-0328">Glycosyltransferase</keyword>
<evidence type="ECO:0000256" key="6">
    <source>
        <dbReference type="ARBA" id="ARBA00022989"/>
    </source>
</evidence>
<dbReference type="Proteomes" id="UP000451565">
    <property type="component" value="Unassembled WGS sequence"/>
</dbReference>
<keyword evidence="2" id="KW-1003">Cell membrane</keyword>
<evidence type="ECO:0000256" key="2">
    <source>
        <dbReference type="ARBA" id="ARBA00022475"/>
    </source>
</evidence>
<evidence type="ECO:0000313" key="11">
    <source>
        <dbReference type="EMBL" id="MQR02427.1"/>
    </source>
</evidence>
<feature type="transmembrane region" description="Helical" evidence="9">
    <location>
        <begin position="289"/>
        <end position="310"/>
    </location>
</feature>
<evidence type="ECO:0000256" key="3">
    <source>
        <dbReference type="ARBA" id="ARBA00022676"/>
    </source>
</evidence>
<reference evidence="11 12" key="1">
    <citation type="submission" date="2019-10" db="EMBL/GenBank/DDBJ databases">
        <title>Glaciimonas soli sp. nov., a psychrophilic bacterium isolated from the forest soil of a high elevation mountain in Taiwan.</title>
        <authorList>
            <person name="Wang L.-T."/>
            <person name="Shieh W.Y."/>
        </authorList>
    </citation>
    <scope>NUCLEOTIDE SEQUENCE [LARGE SCALE GENOMIC DNA]</scope>
    <source>
        <strain evidence="11 12">GS1</strain>
    </source>
</reference>
<protein>
    <submittedName>
        <fullName evidence="11">Glycosyltransferase</fullName>
    </submittedName>
</protein>
<keyword evidence="5 9" id="KW-0812">Transmembrane</keyword>
<evidence type="ECO:0000256" key="4">
    <source>
        <dbReference type="ARBA" id="ARBA00022679"/>
    </source>
</evidence>
<evidence type="ECO:0000256" key="9">
    <source>
        <dbReference type="SAM" id="Phobius"/>
    </source>
</evidence>
<dbReference type="InterPro" id="IPR050256">
    <property type="entry name" value="Glycosyltransferase_2"/>
</dbReference>
<dbReference type="EMBL" id="WINI01000009">
    <property type="protein sequence ID" value="MQR02427.1"/>
    <property type="molecule type" value="Genomic_DNA"/>
</dbReference>
<accession>A0A843YWR1</accession>
<dbReference type="InterPro" id="IPR001173">
    <property type="entry name" value="Glyco_trans_2-like"/>
</dbReference>
<evidence type="ECO:0000313" key="12">
    <source>
        <dbReference type="Proteomes" id="UP000451565"/>
    </source>
</evidence>
<evidence type="ECO:0000256" key="8">
    <source>
        <dbReference type="ARBA" id="ARBA00038152"/>
    </source>
</evidence>
<keyword evidence="6 9" id="KW-1133">Transmembrane helix</keyword>
<dbReference type="SUPFAM" id="SSF53448">
    <property type="entry name" value="Nucleotide-diphospho-sugar transferases"/>
    <property type="match status" value="1"/>
</dbReference>
<evidence type="ECO:0000256" key="1">
    <source>
        <dbReference type="ARBA" id="ARBA00004651"/>
    </source>
</evidence>
<dbReference type="GO" id="GO:0016757">
    <property type="term" value="F:glycosyltransferase activity"/>
    <property type="evidence" value="ECO:0007669"/>
    <property type="project" value="UniProtKB-KW"/>
</dbReference>
<dbReference type="Gene3D" id="3.90.550.10">
    <property type="entry name" value="Spore Coat Polysaccharide Biosynthesis Protein SpsA, Chain A"/>
    <property type="match status" value="1"/>
</dbReference>
<comment type="caution">
    <text evidence="11">The sequence shown here is derived from an EMBL/GenBank/DDBJ whole genome shotgun (WGS) entry which is preliminary data.</text>
</comment>
<sequence>MKDAPAVNLYTYTYAIPVNSFDHTPGKPLLSLVVPFYNESQAVAHFFHRINPILAALERFDCEIVCVNDGSADDTLAQLVAISSQDSRVRVIDLSRNFGKEAALTAGLNEAQGDAVIPIDADLQDPPELIPRLIAEWQSGYEVVLAKRVNRDSDSYMKRKTAALFYRLYNAVSDIKLPENVGDFRLIDRQVLESLKQLPENRRFMKGLFAWVGFKTATVEYAREARSAGESKFSGWRLWNFALEGITSFSTVPLRWWTYCGLAISLFAFIYGLIIIFKTLIYGIDMPGYASILTVVLFLGGIQLIGIGVLGEYLGRTYLESKGRPIYLIRRRYQQAED</sequence>
<dbReference type="Pfam" id="PF00535">
    <property type="entry name" value="Glycos_transf_2"/>
    <property type="match status" value="1"/>
</dbReference>
<organism evidence="11 12">
    <name type="scientific">Glaciimonas soli</name>
    <dbReference type="NCBI Taxonomy" id="2590999"/>
    <lineage>
        <taxon>Bacteria</taxon>
        <taxon>Pseudomonadati</taxon>
        <taxon>Pseudomonadota</taxon>
        <taxon>Betaproteobacteria</taxon>
        <taxon>Burkholderiales</taxon>
        <taxon>Oxalobacteraceae</taxon>
        <taxon>Glaciimonas</taxon>
    </lineage>
</organism>
<comment type="subcellular location">
    <subcellularLocation>
        <location evidence="1">Cell membrane</location>
        <topology evidence="1">Multi-pass membrane protein</topology>
    </subcellularLocation>
</comment>
<feature type="transmembrane region" description="Helical" evidence="9">
    <location>
        <begin position="256"/>
        <end position="277"/>
    </location>
</feature>